<accession>A0ABT1UHP4</accession>
<dbReference type="Proteomes" id="UP001524569">
    <property type="component" value="Unassembled WGS sequence"/>
</dbReference>
<evidence type="ECO:0000256" key="1">
    <source>
        <dbReference type="SAM" id="SignalP"/>
    </source>
</evidence>
<evidence type="ECO:0000313" key="2">
    <source>
        <dbReference type="EMBL" id="MCQ8181720.1"/>
    </source>
</evidence>
<feature type="chain" id="PRO_5046113629" evidence="1">
    <location>
        <begin position="25"/>
        <end position="411"/>
    </location>
</feature>
<feature type="signal peptide" evidence="1">
    <location>
        <begin position="1"/>
        <end position="24"/>
    </location>
</feature>
<sequence length="411" mass="45551">MKKLKRFAVGMLLLPFYLNPSVQAAAKAKPAAAAAKAQLKPAAAPAKPAPKQIVKIVYFAQEQVAPPALSNLDPFIPNKGQIGAELAISDNNTTGQFTGQYYELKKILVPVGSDPLALFDSVDADLVLLNVGAEYLNKLADLPAAKNKLLFDVANGGDELRNADCRHNVLHILPNRAMRADALAQYMLKKRWQNWFLVVGPAAEDKLYAAAIKRAAKRFGMKLVAEKEWNQDYDARRPAQADVPAFTQVDDYDVLVIADEQGLFGEYLDYRTWKPRPVIGTQGLTATAWHRTHEQWGAVQLQNRFKETAGRWMEEQDYAAYLAVRAIGEASIRTKSNQMPALKEYMLSDAFALQGYKGMPLSFRKWDGQLRQPVLLAAPRSLVAVAPIEGFLHPKTELDTLGFDQPETGCK</sequence>
<dbReference type="Gene3D" id="3.40.50.2300">
    <property type="match status" value="2"/>
</dbReference>
<protein>
    <submittedName>
        <fullName evidence="2">ABC transporter substrate-binding protein</fullName>
    </submittedName>
</protein>
<gene>
    <name evidence="2" type="ORF">NP603_11420</name>
</gene>
<name>A0ABT1UHP4_9GAMM</name>
<proteinExistence type="predicted"/>
<dbReference type="SUPFAM" id="SSF53822">
    <property type="entry name" value="Periplasmic binding protein-like I"/>
    <property type="match status" value="1"/>
</dbReference>
<dbReference type="InterPro" id="IPR028082">
    <property type="entry name" value="Peripla_BP_I"/>
</dbReference>
<keyword evidence="1" id="KW-0732">Signal</keyword>
<evidence type="ECO:0000313" key="3">
    <source>
        <dbReference type="Proteomes" id="UP001524569"/>
    </source>
</evidence>
<dbReference type="InterPro" id="IPR022478">
    <property type="entry name" value="ABC_transptr_sub-bd_PQQ"/>
</dbReference>
<dbReference type="NCBIfam" id="TIGR03863">
    <property type="entry name" value="PQQ_ABC_bind"/>
    <property type="match status" value="1"/>
</dbReference>
<organism evidence="2 3">
    <name type="scientific">Methylomonas aurea</name>
    <dbReference type="NCBI Taxonomy" id="2952224"/>
    <lineage>
        <taxon>Bacteria</taxon>
        <taxon>Pseudomonadati</taxon>
        <taxon>Pseudomonadota</taxon>
        <taxon>Gammaproteobacteria</taxon>
        <taxon>Methylococcales</taxon>
        <taxon>Methylococcaceae</taxon>
        <taxon>Methylomonas</taxon>
    </lineage>
</organism>
<keyword evidence="3" id="KW-1185">Reference proteome</keyword>
<dbReference type="EMBL" id="JANIBM010000011">
    <property type="protein sequence ID" value="MCQ8181720.1"/>
    <property type="molecule type" value="Genomic_DNA"/>
</dbReference>
<reference evidence="2 3" key="1">
    <citation type="submission" date="2022-07" db="EMBL/GenBank/DDBJ databases">
        <title>Methylomonas rivi sp. nov., Methylomonas rosea sp. nov., Methylomonas aureus sp. nov. and Methylomonas subterranea sp. nov., four novel methanotrophs isolated from a freshwater creek and the deep terrestrial subsurface.</title>
        <authorList>
            <person name="Abin C."/>
            <person name="Sankaranarayanan K."/>
            <person name="Garner C."/>
            <person name="Sindelar R."/>
            <person name="Kotary K."/>
            <person name="Garner R."/>
            <person name="Barclay S."/>
            <person name="Lawson P."/>
            <person name="Krumholz L."/>
        </authorList>
    </citation>
    <scope>NUCLEOTIDE SEQUENCE [LARGE SCALE GENOMIC DNA]</scope>
    <source>
        <strain evidence="2 3">SURF-1</strain>
    </source>
</reference>
<comment type="caution">
    <text evidence="2">The sequence shown here is derived from an EMBL/GenBank/DDBJ whole genome shotgun (WGS) entry which is preliminary data.</text>
</comment>
<dbReference type="RefSeq" id="WP_256611011.1">
    <property type="nucleotide sequence ID" value="NZ_JANIBM010000011.1"/>
</dbReference>